<dbReference type="GO" id="GO:0016485">
    <property type="term" value="P:protein processing"/>
    <property type="evidence" value="ECO:0007669"/>
    <property type="project" value="TreeGrafter"/>
</dbReference>
<organism evidence="13 14">
    <name type="scientific">Ladona fulva</name>
    <name type="common">Scarce chaser dragonfly</name>
    <name type="synonym">Libellula fulva</name>
    <dbReference type="NCBI Taxonomy" id="123851"/>
    <lineage>
        <taxon>Eukaryota</taxon>
        <taxon>Metazoa</taxon>
        <taxon>Ecdysozoa</taxon>
        <taxon>Arthropoda</taxon>
        <taxon>Hexapoda</taxon>
        <taxon>Insecta</taxon>
        <taxon>Pterygota</taxon>
        <taxon>Palaeoptera</taxon>
        <taxon>Odonata</taxon>
        <taxon>Epiprocta</taxon>
        <taxon>Anisoptera</taxon>
        <taxon>Libelluloidea</taxon>
        <taxon>Libellulidae</taxon>
        <taxon>Ladona</taxon>
    </lineage>
</organism>
<dbReference type="PANTHER" id="PTHR22624">
    <property type="entry name" value="CYSTEINE PROTEASE ATG4"/>
    <property type="match status" value="1"/>
</dbReference>
<dbReference type="SUPFAM" id="SSF54001">
    <property type="entry name" value="Cysteine proteinases"/>
    <property type="match status" value="1"/>
</dbReference>
<evidence type="ECO:0000256" key="4">
    <source>
        <dbReference type="ARBA" id="ARBA00022490"/>
    </source>
</evidence>
<dbReference type="InterPro" id="IPR046792">
    <property type="entry name" value="Peptidase_C54_cat"/>
</dbReference>
<evidence type="ECO:0000256" key="7">
    <source>
        <dbReference type="ARBA" id="ARBA00022807"/>
    </source>
</evidence>
<dbReference type="GO" id="GO:0000045">
    <property type="term" value="P:autophagosome assembly"/>
    <property type="evidence" value="ECO:0007669"/>
    <property type="project" value="TreeGrafter"/>
</dbReference>
<reference evidence="13" key="2">
    <citation type="submission" date="2017-10" db="EMBL/GenBank/DDBJ databases">
        <title>Ladona fulva Genome sequencing and assembly.</title>
        <authorList>
            <person name="Murali S."/>
            <person name="Richards S."/>
            <person name="Bandaranaike D."/>
            <person name="Bellair M."/>
            <person name="Blankenburg K."/>
            <person name="Chao H."/>
            <person name="Dinh H."/>
            <person name="Doddapaneni H."/>
            <person name="Dugan-Rocha S."/>
            <person name="Elkadiri S."/>
            <person name="Gnanaolivu R."/>
            <person name="Hernandez B."/>
            <person name="Skinner E."/>
            <person name="Javaid M."/>
            <person name="Lee S."/>
            <person name="Li M."/>
            <person name="Ming W."/>
            <person name="Munidasa M."/>
            <person name="Muniz J."/>
            <person name="Nguyen L."/>
            <person name="Hughes D."/>
            <person name="Osuji N."/>
            <person name="Pu L.-L."/>
            <person name="Puazo M."/>
            <person name="Qu C."/>
            <person name="Quiroz J."/>
            <person name="Raj R."/>
            <person name="Weissenberger G."/>
            <person name="Xin Y."/>
            <person name="Zou X."/>
            <person name="Han Y."/>
            <person name="Worley K."/>
            <person name="Muzny D."/>
            <person name="Gibbs R."/>
        </authorList>
    </citation>
    <scope>NUCLEOTIDE SEQUENCE</scope>
    <source>
        <strain evidence="13">Sampled in the wild</strain>
    </source>
</reference>
<dbReference type="GO" id="GO:0005737">
    <property type="term" value="C:cytoplasm"/>
    <property type="evidence" value="ECO:0007669"/>
    <property type="project" value="UniProtKB-SubCell"/>
</dbReference>
<evidence type="ECO:0000256" key="8">
    <source>
        <dbReference type="ARBA" id="ARBA00022927"/>
    </source>
</evidence>
<dbReference type="GO" id="GO:0004197">
    <property type="term" value="F:cysteine-type endopeptidase activity"/>
    <property type="evidence" value="ECO:0007669"/>
    <property type="project" value="TreeGrafter"/>
</dbReference>
<protein>
    <recommendedName>
        <fullName evidence="11">Cysteine protease</fullName>
        <ecNumber evidence="11">3.4.22.-</ecNumber>
    </recommendedName>
</protein>
<dbReference type="OrthoDB" id="2960936at2759"/>
<evidence type="ECO:0000259" key="12">
    <source>
        <dbReference type="Pfam" id="PF03416"/>
    </source>
</evidence>
<comment type="caution">
    <text evidence="13">The sequence shown here is derived from an EMBL/GenBank/DDBJ whole genome shotgun (WGS) entry which is preliminary data.</text>
</comment>
<dbReference type="InterPro" id="IPR005078">
    <property type="entry name" value="Peptidase_C54"/>
</dbReference>
<proteinExistence type="inferred from homology"/>
<dbReference type="AlphaFoldDB" id="A0A8K0NZ31"/>
<dbReference type="InterPro" id="IPR038765">
    <property type="entry name" value="Papain-like_cys_pep_sf"/>
</dbReference>
<keyword evidence="8 11" id="KW-0653">Protein transport</keyword>
<dbReference type="GO" id="GO:0035973">
    <property type="term" value="P:aggrephagy"/>
    <property type="evidence" value="ECO:0007669"/>
    <property type="project" value="TreeGrafter"/>
</dbReference>
<keyword evidence="4 11" id="KW-0963">Cytoplasm</keyword>
<evidence type="ECO:0000256" key="6">
    <source>
        <dbReference type="ARBA" id="ARBA00022801"/>
    </source>
</evidence>
<dbReference type="PANTHER" id="PTHR22624:SF49">
    <property type="entry name" value="CYSTEINE PROTEASE"/>
    <property type="match status" value="1"/>
</dbReference>
<dbReference type="GO" id="GO:0015031">
    <property type="term" value="P:protein transport"/>
    <property type="evidence" value="ECO:0007669"/>
    <property type="project" value="UniProtKB-KW"/>
</dbReference>
<comment type="catalytic activity">
    <reaction evidence="10">
        <text>[protein]-C-terminal L-amino acid-glycyl-phosphatidylethanolamide + H2O = [protein]-C-terminal L-amino acid-glycine + a 1,2-diacyl-sn-glycero-3-phosphoethanolamine</text>
        <dbReference type="Rhea" id="RHEA:67548"/>
        <dbReference type="Rhea" id="RHEA-COMP:17323"/>
        <dbReference type="Rhea" id="RHEA-COMP:17324"/>
        <dbReference type="ChEBI" id="CHEBI:15377"/>
        <dbReference type="ChEBI" id="CHEBI:64612"/>
        <dbReference type="ChEBI" id="CHEBI:172940"/>
        <dbReference type="ChEBI" id="CHEBI:172941"/>
    </reaction>
    <physiologicalReaction direction="left-to-right" evidence="10">
        <dbReference type="Rhea" id="RHEA:67549"/>
    </physiologicalReaction>
</comment>
<keyword evidence="14" id="KW-1185">Reference proteome</keyword>
<evidence type="ECO:0000313" key="14">
    <source>
        <dbReference type="Proteomes" id="UP000792457"/>
    </source>
</evidence>
<dbReference type="EMBL" id="KZ308225">
    <property type="protein sequence ID" value="KAG8225124.1"/>
    <property type="molecule type" value="Genomic_DNA"/>
</dbReference>
<sequence>MDMMLEAYLMHEAISKSEDIPQTTEPVWILGKKYSAIHNLDEIRKDIQSRLWFTYRKGFVPIGDTGLTSDKGWGCMLRCGQMVLGQALINFHLGREWRWIPERSFRDVSYRIYLRILRMFEDRRAAPFSIHQIALMGASSEGKAVGEWFGPNTVAQVLRKLAVYDEWSSLVVHVAMDNTVIIGDIRKQCCSPPKHVVENCGKAAPKVVQWRPLLLVVPLRLGLSEINPLYVQGLKTCFTFKQSLGVIGGKPNHALYFIGCVGDEVIFLDPHTTQPVAPLPDEKSYFPLERIENADGSYHCPAASRIHILGMDPSVAVCFLCPTEKDFDNLCSQIEEQLVLPERQPLFELCKERPGHWSPTEESCSSTATSSLMGDMVKYPTKVAADAACIALKDFDRQFDDSDEDFELLG</sequence>
<comment type="subcellular location">
    <subcellularLocation>
        <location evidence="1 11">Cytoplasm</location>
    </subcellularLocation>
</comment>
<comment type="similarity">
    <text evidence="2 11">Belongs to the peptidase C54 family.</text>
</comment>
<name>A0A8K0NZ31_LADFU</name>
<evidence type="ECO:0000256" key="3">
    <source>
        <dbReference type="ARBA" id="ARBA00022448"/>
    </source>
</evidence>
<dbReference type="EC" id="3.4.22.-" evidence="11"/>
<comment type="function">
    <text evidence="11">Cysteine protease that plays a key role in autophagy by mediating both proteolytic activation and delipidation of ATG8 family proteins.</text>
</comment>
<keyword evidence="3" id="KW-0813">Transport</keyword>
<evidence type="ECO:0000256" key="2">
    <source>
        <dbReference type="ARBA" id="ARBA00010958"/>
    </source>
</evidence>
<keyword evidence="5 11" id="KW-0645">Protease</keyword>
<keyword evidence="9 11" id="KW-0072">Autophagy</keyword>
<dbReference type="Pfam" id="PF03416">
    <property type="entry name" value="Peptidase_C54"/>
    <property type="match status" value="1"/>
</dbReference>
<evidence type="ECO:0000256" key="9">
    <source>
        <dbReference type="ARBA" id="ARBA00023006"/>
    </source>
</evidence>
<evidence type="ECO:0000256" key="5">
    <source>
        <dbReference type="ARBA" id="ARBA00022670"/>
    </source>
</evidence>
<evidence type="ECO:0000313" key="13">
    <source>
        <dbReference type="EMBL" id="KAG8225124.1"/>
    </source>
</evidence>
<accession>A0A8K0NZ31</accession>
<dbReference type="GO" id="GO:0019786">
    <property type="term" value="F:protein-phosphatidylethanolamide deconjugating activity"/>
    <property type="evidence" value="ECO:0007669"/>
    <property type="project" value="InterPro"/>
</dbReference>
<evidence type="ECO:0000256" key="1">
    <source>
        <dbReference type="ARBA" id="ARBA00004496"/>
    </source>
</evidence>
<evidence type="ECO:0000256" key="11">
    <source>
        <dbReference type="RuleBase" id="RU363115"/>
    </source>
</evidence>
<reference evidence="13" key="1">
    <citation type="submission" date="2013-04" db="EMBL/GenBank/DDBJ databases">
        <authorList>
            <person name="Qu J."/>
            <person name="Murali S.C."/>
            <person name="Bandaranaike D."/>
            <person name="Bellair M."/>
            <person name="Blankenburg K."/>
            <person name="Chao H."/>
            <person name="Dinh H."/>
            <person name="Doddapaneni H."/>
            <person name="Downs B."/>
            <person name="Dugan-Rocha S."/>
            <person name="Elkadiri S."/>
            <person name="Gnanaolivu R.D."/>
            <person name="Hernandez B."/>
            <person name="Javaid M."/>
            <person name="Jayaseelan J.C."/>
            <person name="Lee S."/>
            <person name="Li M."/>
            <person name="Ming W."/>
            <person name="Munidasa M."/>
            <person name="Muniz J."/>
            <person name="Nguyen L."/>
            <person name="Ongeri F."/>
            <person name="Osuji N."/>
            <person name="Pu L.-L."/>
            <person name="Puazo M."/>
            <person name="Qu C."/>
            <person name="Quiroz J."/>
            <person name="Raj R."/>
            <person name="Weissenberger G."/>
            <person name="Xin Y."/>
            <person name="Zou X."/>
            <person name="Han Y."/>
            <person name="Richards S."/>
            <person name="Worley K."/>
            <person name="Muzny D."/>
            <person name="Gibbs R."/>
        </authorList>
    </citation>
    <scope>NUCLEOTIDE SEQUENCE</scope>
    <source>
        <strain evidence="13">Sampled in the wild</strain>
    </source>
</reference>
<dbReference type="GO" id="GO:0000423">
    <property type="term" value="P:mitophagy"/>
    <property type="evidence" value="ECO:0007669"/>
    <property type="project" value="TreeGrafter"/>
</dbReference>
<evidence type="ECO:0000256" key="10">
    <source>
        <dbReference type="ARBA" id="ARBA00029362"/>
    </source>
</evidence>
<keyword evidence="6 11" id="KW-0378">Hydrolase</keyword>
<dbReference type="GO" id="GO:0034727">
    <property type="term" value="P:piecemeal microautophagy of the nucleus"/>
    <property type="evidence" value="ECO:0007669"/>
    <property type="project" value="TreeGrafter"/>
</dbReference>
<feature type="domain" description="Peptidase C54 catalytic" evidence="12">
    <location>
        <begin position="41"/>
        <end position="333"/>
    </location>
</feature>
<gene>
    <name evidence="13" type="ORF">J437_LFUL006147</name>
</gene>
<keyword evidence="7" id="KW-0788">Thiol protease</keyword>
<dbReference type="Proteomes" id="UP000792457">
    <property type="component" value="Unassembled WGS sequence"/>
</dbReference>